<keyword evidence="3" id="KW-1185">Reference proteome</keyword>
<protein>
    <recommendedName>
        <fullName evidence="1">MnmC-like methyltransferase domain-containing protein</fullName>
    </recommendedName>
</protein>
<dbReference type="AlphaFoldDB" id="A0A2K9NU87"/>
<dbReference type="EMBL" id="CP025704">
    <property type="protein sequence ID" value="AUN98314.1"/>
    <property type="molecule type" value="Genomic_DNA"/>
</dbReference>
<dbReference type="Proteomes" id="UP000235584">
    <property type="component" value="Chromosome"/>
</dbReference>
<feature type="domain" description="MnmC-like methyltransferase" evidence="1">
    <location>
        <begin position="121"/>
        <end position="234"/>
    </location>
</feature>
<dbReference type="InterPro" id="IPR008471">
    <property type="entry name" value="MnmC-like_methylTransf"/>
</dbReference>
<dbReference type="PANTHER" id="PTHR39963">
    <property type="entry name" value="SLL0983 PROTEIN"/>
    <property type="match status" value="1"/>
</dbReference>
<proteinExistence type="predicted"/>
<evidence type="ECO:0000259" key="1">
    <source>
        <dbReference type="Pfam" id="PF05430"/>
    </source>
</evidence>
<sequence>MLMDFKGKLGNYKIIETEDNTLTVYSEYFDEACHNLSGAYNETLYNYISGCFIPEQIAQNKNVHVLDVGFGIGLGLKALIATAKEIPSINLKDFSYTSMELDEDLFLWSAQTNFPELNFTKYENTYQTRVSIAPELYLSVTVYIGDGRKTLPHAYKMGKLPMMTAIFQDAFSPKKNPTLWTVEWFEDLKKMSHPEVYLSTYSSSVSIRKTLLATGWQIENAKGFGQKKTMTKARLIGTTDPLLSAELSRSKALELRDI</sequence>
<dbReference type="KEGG" id="bsto:C0V70_09395"/>
<name>A0A2K9NU87_BACTC</name>
<evidence type="ECO:0000313" key="2">
    <source>
        <dbReference type="EMBL" id="AUN98314.1"/>
    </source>
</evidence>
<organism evidence="2 3">
    <name type="scientific">Bacteriovorax stolpii</name>
    <name type="common">Bdellovibrio stolpii</name>
    <dbReference type="NCBI Taxonomy" id="960"/>
    <lineage>
        <taxon>Bacteria</taxon>
        <taxon>Pseudomonadati</taxon>
        <taxon>Bdellovibrionota</taxon>
        <taxon>Bacteriovoracia</taxon>
        <taxon>Bacteriovoracales</taxon>
        <taxon>Bacteriovoracaceae</taxon>
        <taxon>Bacteriovorax</taxon>
    </lineage>
</organism>
<reference evidence="2 3" key="1">
    <citation type="submission" date="2018-01" db="EMBL/GenBank/DDBJ databases">
        <title>Complete genome sequence of Bacteriovorax stolpii DSM12778.</title>
        <authorList>
            <person name="Tang B."/>
            <person name="Chang J."/>
        </authorList>
    </citation>
    <scope>NUCLEOTIDE SEQUENCE [LARGE SCALE GENOMIC DNA]</scope>
    <source>
        <strain evidence="2 3">DSM 12778</strain>
    </source>
</reference>
<gene>
    <name evidence="2" type="ORF">C0V70_09395</name>
</gene>
<accession>A0A2K9NU87</accession>
<dbReference type="PANTHER" id="PTHR39963:SF1">
    <property type="entry name" value="MNMC-LIKE METHYLTRANSFERASE DOMAIN-CONTAINING PROTEIN"/>
    <property type="match status" value="1"/>
</dbReference>
<dbReference type="InterPro" id="IPR029063">
    <property type="entry name" value="SAM-dependent_MTases_sf"/>
</dbReference>
<dbReference type="Gene3D" id="3.40.50.150">
    <property type="entry name" value="Vaccinia Virus protein VP39"/>
    <property type="match status" value="1"/>
</dbReference>
<evidence type="ECO:0000313" key="3">
    <source>
        <dbReference type="Proteomes" id="UP000235584"/>
    </source>
</evidence>
<dbReference type="GO" id="GO:0016645">
    <property type="term" value="F:oxidoreductase activity, acting on the CH-NH group of donors"/>
    <property type="evidence" value="ECO:0007669"/>
    <property type="project" value="InterPro"/>
</dbReference>
<dbReference type="Pfam" id="PF05430">
    <property type="entry name" value="Methyltransf_30"/>
    <property type="match status" value="1"/>
</dbReference>
<dbReference type="OrthoDB" id="9786494at2"/>